<feature type="transmembrane region" description="Helical" evidence="17">
    <location>
        <begin position="419"/>
        <end position="441"/>
    </location>
</feature>
<evidence type="ECO:0000259" key="19">
    <source>
        <dbReference type="Pfam" id="PF00662"/>
    </source>
</evidence>
<dbReference type="GO" id="GO:0015990">
    <property type="term" value="P:electron transport coupled proton transport"/>
    <property type="evidence" value="ECO:0007669"/>
    <property type="project" value="TreeGrafter"/>
</dbReference>
<dbReference type="InterPro" id="IPR010934">
    <property type="entry name" value="NADH_DH_su5_C"/>
</dbReference>
<feature type="transmembrane region" description="Helical" evidence="17">
    <location>
        <begin position="183"/>
        <end position="205"/>
    </location>
</feature>
<evidence type="ECO:0000256" key="4">
    <source>
        <dbReference type="ARBA" id="ARBA00021096"/>
    </source>
</evidence>
<comment type="function">
    <text evidence="1">Core subunit of the mitochondrial membrane respiratory chain NADH dehydrogenase (Complex I) that is believed to belong to the minimal assembly required for catalysis. Complex I functions in the transfer of electrons from NADH to the respiratory chain. The immediate electron acceptor for the enzyme is believed to be ubiquinone.</text>
</comment>
<dbReference type="InterPro" id="IPR001750">
    <property type="entry name" value="ND/Mrp_TM"/>
</dbReference>
<organism evidence="21">
    <name type="scientific">Athous haemorrhoidalis</name>
    <dbReference type="NCBI Taxonomy" id="195169"/>
    <lineage>
        <taxon>Eukaryota</taxon>
        <taxon>Metazoa</taxon>
        <taxon>Ecdysozoa</taxon>
        <taxon>Arthropoda</taxon>
        <taxon>Hexapoda</taxon>
        <taxon>Insecta</taxon>
        <taxon>Pterygota</taxon>
        <taxon>Neoptera</taxon>
        <taxon>Endopterygota</taxon>
        <taxon>Coleoptera</taxon>
        <taxon>Polyphaga</taxon>
        <taxon>Elateriformia</taxon>
        <taxon>Elateroidea</taxon>
        <taxon>Elateridae</taxon>
        <taxon>Denticollinae</taxon>
        <taxon>Athous</taxon>
    </lineage>
</organism>
<evidence type="ECO:0000256" key="17">
    <source>
        <dbReference type="RuleBase" id="RU003404"/>
    </source>
</evidence>
<feature type="transmembrane region" description="Helical" evidence="17">
    <location>
        <begin position="111"/>
        <end position="130"/>
    </location>
</feature>
<feature type="transmembrane region" description="Helical" evidence="17">
    <location>
        <begin position="217"/>
        <end position="237"/>
    </location>
</feature>
<keyword evidence="6" id="KW-0679">Respiratory chain</keyword>
<dbReference type="Pfam" id="PF00662">
    <property type="entry name" value="Proton_antipo_N"/>
    <property type="match status" value="1"/>
</dbReference>
<evidence type="ECO:0000256" key="13">
    <source>
        <dbReference type="ARBA" id="ARBA00023075"/>
    </source>
</evidence>
<sequence>MILPICYVYFGVLLFFSCLIFMFSIYFMVFDFSVLIEYEILSINSNVIYMSVLFDWMSLLFMSFVLYISSMVIFYSDEYMGGDLSLNRFILLVFMFVASMMFLIISPNLISILLGWDGLGLVSYCLVIYYQNVKSFNAGMITALSNRIGDVALLISIAWMLNYGSWNYIFYLEFMKGDLSMSVIGLLVVLAAMTKSAQIPFSSWLPAAMAAPTPVSSLVHSSTLVTAGVYLLIRFSVVLGDYLLMFLLVISCMTMFMAGLGANYEFDLKKIIALSTLSQLGLMMGILALGEHMLAFFHLLTHALFKALLFMCAGCMIHNLGNCQDIRYMGGMVSLMPLTCCFFNVCNLALCGLPFLSGFYSKDLVLEVLSMSYLNFFIYFIFFFSTGLTVCYSVRLSYYTLFGDFNYSVYHNMSDSGTIMLRGMFGLILLVVFGGCMLVWLMFPTPYFICLPLMLKMMVLLVILLGILVGYEFSKFSLGYNLKAMNFIVSSLFFSSMWNMPYLSTFGVNYYPVKLGGVYYQYFDQGWSEFFGSQNIYYNMKKVSGFMHIFFNNNLKVYLSLLVIWVILLFIFSYFNSLFVERNIEDIEEICWSLSIYSNSFLFYNENVMFYLNYMNSNMNGVSPLLD</sequence>
<dbReference type="GO" id="GO:0005743">
    <property type="term" value="C:mitochondrial inner membrane"/>
    <property type="evidence" value="ECO:0007669"/>
    <property type="project" value="UniProtKB-SubCell"/>
</dbReference>
<feature type="transmembrane region" description="Helical" evidence="17">
    <location>
        <begin position="453"/>
        <end position="473"/>
    </location>
</feature>
<keyword evidence="5 17" id="KW-0813">Transport</keyword>
<keyword evidence="7 17" id="KW-0812">Transmembrane</keyword>
<dbReference type="GO" id="GO:0008137">
    <property type="term" value="F:NADH dehydrogenase (ubiquinone) activity"/>
    <property type="evidence" value="ECO:0007669"/>
    <property type="project" value="UniProtKB-EC"/>
</dbReference>
<geneLocation type="mitochondrion" evidence="21"/>
<dbReference type="PANTHER" id="PTHR42829">
    <property type="entry name" value="NADH-UBIQUINONE OXIDOREDUCTASE CHAIN 5"/>
    <property type="match status" value="1"/>
</dbReference>
<evidence type="ECO:0000256" key="2">
    <source>
        <dbReference type="ARBA" id="ARBA00004448"/>
    </source>
</evidence>
<evidence type="ECO:0000256" key="1">
    <source>
        <dbReference type="ARBA" id="ARBA00003257"/>
    </source>
</evidence>
<dbReference type="GO" id="GO:0003954">
    <property type="term" value="F:NADH dehydrogenase activity"/>
    <property type="evidence" value="ECO:0007669"/>
    <property type="project" value="TreeGrafter"/>
</dbReference>
<comment type="similarity">
    <text evidence="17">Belongs to the complex I subunit 5 family.</text>
</comment>
<evidence type="ECO:0000256" key="15">
    <source>
        <dbReference type="ARBA" id="ARBA00023136"/>
    </source>
</evidence>
<feature type="domain" description="NADH:quinone oxidoreductase/Mrp antiporter transmembrane" evidence="18">
    <location>
        <begin position="106"/>
        <end position="389"/>
    </location>
</feature>
<dbReference type="EMBL" id="KT876881">
    <property type="protein sequence ID" value="ANJ70312.1"/>
    <property type="molecule type" value="Genomic_DNA"/>
</dbReference>
<keyword evidence="14 17" id="KW-0496">Mitochondrion</keyword>
<dbReference type="EC" id="7.1.1.2" evidence="3 17"/>
<evidence type="ECO:0000256" key="8">
    <source>
        <dbReference type="ARBA" id="ARBA00022792"/>
    </source>
</evidence>
<dbReference type="AlphaFoldDB" id="A0A191ZR29"/>
<feature type="transmembrane region" description="Helical" evidence="17">
    <location>
        <begin position="332"/>
        <end position="356"/>
    </location>
</feature>
<evidence type="ECO:0000256" key="11">
    <source>
        <dbReference type="ARBA" id="ARBA00022989"/>
    </source>
</evidence>
<dbReference type="PRINTS" id="PR01434">
    <property type="entry name" value="NADHDHGNASE5"/>
</dbReference>
<feature type="transmembrane region" description="Helical" evidence="17">
    <location>
        <begin position="271"/>
        <end position="290"/>
    </location>
</feature>
<evidence type="ECO:0000256" key="9">
    <source>
        <dbReference type="ARBA" id="ARBA00022967"/>
    </source>
</evidence>
<protein>
    <recommendedName>
        <fullName evidence="4 17">NADH-ubiquinone oxidoreductase chain 5</fullName>
        <ecNumber evidence="3 17">7.1.1.2</ecNumber>
    </recommendedName>
</protein>
<evidence type="ECO:0000259" key="18">
    <source>
        <dbReference type="Pfam" id="PF00361"/>
    </source>
</evidence>
<evidence type="ECO:0000256" key="14">
    <source>
        <dbReference type="ARBA" id="ARBA00023128"/>
    </source>
</evidence>
<feature type="transmembrane region" description="Helical" evidence="17">
    <location>
        <begin position="376"/>
        <end position="398"/>
    </location>
</feature>
<keyword evidence="9" id="KW-1278">Translocase</keyword>
<feature type="transmembrane region" description="Helical" evidence="17">
    <location>
        <begin position="296"/>
        <end position="320"/>
    </location>
</feature>
<evidence type="ECO:0000256" key="3">
    <source>
        <dbReference type="ARBA" id="ARBA00012944"/>
    </source>
</evidence>
<feature type="transmembrane region" description="Helical" evidence="17">
    <location>
        <begin position="557"/>
        <end position="575"/>
    </location>
</feature>
<accession>A0A191ZR29</accession>
<feature type="transmembrane region" description="Helical" evidence="17">
    <location>
        <begin position="7"/>
        <end position="28"/>
    </location>
</feature>
<comment type="function">
    <text evidence="17">Core subunit of the mitochondrial membrane respiratory chain NADH dehydrogenase (Complex I) which catalyzes electron transfer from NADH through the respiratory chain, using ubiquinone as an electron acceptor. Essential for the catalytic activity and assembly of complex I.</text>
</comment>
<dbReference type="Pfam" id="PF06455">
    <property type="entry name" value="NADH5_C"/>
    <property type="match status" value="1"/>
</dbReference>
<proteinExistence type="inferred from homology"/>
<keyword evidence="11 17" id="KW-1133">Transmembrane helix</keyword>
<feature type="transmembrane region" description="Helical" evidence="17">
    <location>
        <begin position="48"/>
        <end position="74"/>
    </location>
</feature>
<dbReference type="InterPro" id="IPR001516">
    <property type="entry name" value="Proton_antipo_N"/>
</dbReference>
<keyword evidence="13 17" id="KW-0830">Ubiquinone</keyword>
<evidence type="ECO:0000313" key="21">
    <source>
        <dbReference type="EMBL" id="ANJ70312.1"/>
    </source>
</evidence>
<feature type="transmembrane region" description="Helical" evidence="17">
    <location>
        <begin position="151"/>
        <end position="171"/>
    </location>
</feature>
<feature type="domain" description="NADH dehydrogenase subunit 5 C-terminal" evidence="20">
    <location>
        <begin position="392"/>
        <end position="572"/>
    </location>
</feature>
<evidence type="ECO:0000256" key="7">
    <source>
        <dbReference type="ARBA" id="ARBA00022692"/>
    </source>
</evidence>
<evidence type="ECO:0000256" key="16">
    <source>
        <dbReference type="ARBA" id="ARBA00049551"/>
    </source>
</evidence>
<keyword evidence="15 17" id="KW-0472">Membrane</keyword>
<dbReference type="InterPro" id="IPR003945">
    <property type="entry name" value="NU5C-like"/>
</dbReference>
<name>A0A191ZR29_9COLE</name>
<keyword evidence="10" id="KW-0249">Electron transport</keyword>
<feature type="transmembrane region" description="Helical" evidence="17">
    <location>
        <begin position="485"/>
        <end position="503"/>
    </location>
</feature>
<evidence type="ECO:0000256" key="6">
    <source>
        <dbReference type="ARBA" id="ARBA00022660"/>
    </source>
</evidence>
<comment type="subcellular location">
    <subcellularLocation>
        <location evidence="2">Mitochondrion inner membrane</location>
        <topology evidence="2">Multi-pass membrane protein</topology>
    </subcellularLocation>
</comment>
<evidence type="ECO:0000256" key="12">
    <source>
        <dbReference type="ARBA" id="ARBA00023027"/>
    </source>
</evidence>
<dbReference type="Pfam" id="PF00361">
    <property type="entry name" value="Proton_antipo_M"/>
    <property type="match status" value="1"/>
</dbReference>
<evidence type="ECO:0000256" key="5">
    <source>
        <dbReference type="ARBA" id="ARBA00022448"/>
    </source>
</evidence>
<gene>
    <name evidence="21" type="primary">nad5</name>
</gene>
<dbReference type="PANTHER" id="PTHR42829:SF2">
    <property type="entry name" value="NADH-UBIQUINONE OXIDOREDUCTASE CHAIN 5"/>
    <property type="match status" value="1"/>
</dbReference>
<keyword evidence="8" id="KW-0999">Mitochondrion inner membrane</keyword>
<feature type="domain" description="NADH-Ubiquinone oxidoreductase (complex I) chain 5 N-terminal" evidence="19">
    <location>
        <begin position="43"/>
        <end position="89"/>
    </location>
</feature>
<feature type="transmembrane region" description="Helical" evidence="17">
    <location>
        <begin position="243"/>
        <end position="264"/>
    </location>
</feature>
<dbReference type="GO" id="GO:0042773">
    <property type="term" value="P:ATP synthesis coupled electron transport"/>
    <property type="evidence" value="ECO:0007669"/>
    <property type="project" value="InterPro"/>
</dbReference>
<evidence type="ECO:0000259" key="20">
    <source>
        <dbReference type="Pfam" id="PF06455"/>
    </source>
</evidence>
<feature type="transmembrane region" description="Helical" evidence="17">
    <location>
        <begin position="86"/>
        <end position="105"/>
    </location>
</feature>
<reference evidence="21" key="1">
    <citation type="journal article" date="2016" name="Mol. Ecol. Resour.">
        <title>Lessons from genome skimming of arthropod-preserving ethanol.</title>
        <authorList>
            <person name="Linard B."/>
            <person name="Arribas P."/>
            <person name="Andujar C."/>
            <person name="Crampton-Platt A."/>
            <person name="Vogler A.P."/>
        </authorList>
    </citation>
    <scope>NUCLEOTIDE SEQUENCE</scope>
</reference>
<evidence type="ECO:0000256" key="10">
    <source>
        <dbReference type="ARBA" id="ARBA00022982"/>
    </source>
</evidence>
<keyword evidence="12 17" id="KW-0520">NAD</keyword>
<comment type="catalytic activity">
    <reaction evidence="16 17">
        <text>a ubiquinone + NADH + 5 H(+)(in) = a ubiquinol + NAD(+) + 4 H(+)(out)</text>
        <dbReference type="Rhea" id="RHEA:29091"/>
        <dbReference type="Rhea" id="RHEA-COMP:9565"/>
        <dbReference type="Rhea" id="RHEA-COMP:9566"/>
        <dbReference type="ChEBI" id="CHEBI:15378"/>
        <dbReference type="ChEBI" id="CHEBI:16389"/>
        <dbReference type="ChEBI" id="CHEBI:17976"/>
        <dbReference type="ChEBI" id="CHEBI:57540"/>
        <dbReference type="ChEBI" id="CHEBI:57945"/>
        <dbReference type="EC" id="7.1.1.2"/>
    </reaction>
</comment>